<gene>
    <name evidence="1" type="ordered locus">Cst_c18140</name>
</gene>
<dbReference type="KEGG" id="css:Cst_c18140"/>
<reference evidence="1 2" key="1">
    <citation type="journal article" date="2013" name="Genome Announc.">
        <title>Complete genome sequence of Clostridium stercorarium subsp. stercorarium strain DSM 8532, a thermophilic degrader of plant cell wall fibers.</title>
        <authorList>
            <person name="Poehlein A."/>
            <person name="Zverlov V.V."/>
            <person name="Daniel R."/>
            <person name="Schwarz W.H."/>
            <person name="Liebl W."/>
        </authorList>
    </citation>
    <scope>NUCLEOTIDE SEQUENCE [LARGE SCALE GENOMIC DNA]</scope>
    <source>
        <strain evidence="2">ATCC 35414 / DSM 8532 / NCIMB 11754</strain>
    </source>
</reference>
<proteinExistence type="predicted"/>
<dbReference type="STRING" id="1121335.Cst_c18140"/>
<dbReference type="InterPro" id="IPR024220">
    <property type="entry name" value="DUF3780"/>
</dbReference>
<dbReference type="AlphaFoldDB" id="L7VPR2"/>
<dbReference type="Proteomes" id="UP000011220">
    <property type="component" value="Chromosome"/>
</dbReference>
<dbReference type="PATRIC" id="fig|1121335.3.peg.1803"/>
<evidence type="ECO:0008006" key="3">
    <source>
        <dbReference type="Google" id="ProtNLM"/>
    </source>
</evidence>
<keyword evidence="2" id="KW-1185">Reference proteome</keyword>
<protein>
    <recommendedName>
        <fullName evidence="3">DUF3780 domain-containing protein</fullName>
    </recommendedName>
</protein>
<accession>L7VPR2</accession>
<evidence type="ECO:0000313" key="2">
    <source>
        <dbReference type="Proteomes" id="UP000011220"/>
    </source>
</evidence>
<name>L7VPR2_THES1</name>
<dbReference type="eggNOG" id="ENOG502Z992">
    <property type="taxonomic scope" value="Bacteria"/>
</dbReference>
<dbReference type="RefSeq" id="WP_015359474.1">
    <property type="nucleotide sequence ID" value="NC_020134.1"/>
</dbReference>
<dbReference type="EMBL" id="CP004044">
    <property type="protein sequence ID" value="AGC68792.1"/>
    <property type="molecule type" value="Genomic_DNA"/>
</dbReference>
<evidence type="ECO:0000313" key="1">
    <source>
        <dbReference type="EMBL" id="AGC68792.1"/>
    </source>
</evidence>
<organism evidence="1 2">
    <name type="scientific">Thermoclostridium stercorarium (strain ATCC 35414 / DSM 8532 / NCIMB 11754)</name>
    <name type="common">Clostridium stercorarium</name>
    <dbReference type="NCBI Taxonomy" id="1121335"/>
    <lineage>
        <taxon>Bacteria</taxon>
        <taxon>Bacillati</taxon>
        <taxon>Bacillota</taxon>
        <taxon>Clostridia</taxon>
        <taxon>Eubacteriales</taxon>
        <taxon>Oscillospiraceae</taxon>
        <taxon>Thermoclostridium</taxon>
    </lineage>
</organism>
<sequence length="196" mass="22976">MGKTQIKTLTYGYGFNPEETHHHFMVIIPKSKKEKVKVYERFVWRGEEDLKGIDESRTTENKLKVVVAYNIWERLSSYLSQEFNSRLRKEGYKIYKWKTGNNPVNRLMGKELVLLLWAVEDVEDVDILPKAIINWQGLRPEERWFLYGLANAATGSANEKNMGWRKGIKYGLLENPVDEEKTRQLSIWDYEGGSNL</sequence>
<dbReference type="KEGG" id="csd:Clst_1743"/>
<dbReference type="Pfam" id="PF12635">
    <property type="entry name" value="DUF3780"/>
    <property type="match status" value="1"/>
</dbReference>